<keyword evidence="4" id="KW-1185">Reference proteome</keyword>
<sequence length="162" mass="17283">MLSGVIFFTIACTAVGLRTSGNPFLEAAKLTSLAQSSALQAHNLALYQRVAGSHAVFSAKSELAQSALNAASAAQAALVSKKLAIKTLEKQLKEAEGVLQAEMAQYEQLQEIAEIFLKAAEDSQKQVETLNGIIDTFKNITVKNDTVDVSDEHIISFGSGFH</sequence>
<dbReference type="PANTHER" id="PTHR37161">
    <property type="entry name" value="HDC10475"/>
    <property type="match status" value="1"/>
</dbReference>
<reference evidence="3" key="2">
    <citation type="submission" date="2021-08" db="EMBL/GenBank/DDBJ databases">
        <authorList>
            <person name="Eriksson T."/>
        </authorList>
    </citation>
    <scope>NUCLEOTIDE SEQUENCE</scope>
    <source>
        <strain evidence="3">Stoneville</strain>
        <tissue evidence="3">Whole head</tissue>
    </source>
</reference>
<keyword evidence="2" id="KW-0732">Signal</keyword>
<evidence type="ECO:0000256" key="2">
    <source>
        <dbReference type="SAM" id="SignalP"/>
    </source>
</evidence>
<accession>A0A8J6HD06</accession>
<feature type="coiled-coil region" evidence="1">
    <location>
        <begin position="78"/>
        <end position="112"/>
    </location>
</feature>
<feature type="chain" id="PRO_5035290625" evidence="2">
    <location>
        <begin position="17"/>
        <end position="162"/>
    </location>
</feature>
<dbReference type="Pfam" id="PF05335">
    <property type="entry name" value="DUF745"/>
    <property type="match status" value="1"/>
</dbReference>
<organism evidence="3 4">
    <name type="scientific">Tenebrio molitor</name>
    <name type="common">Yellow mealworm beetle</name>
    <dbReference type="NCBI Taxonomy" id="7067"/>
    <lineage>
        <taxon>Eukaryota</taxon>
        <taxon>Metazoa</taxon>
        <taxon>Ecdysozoa</taxon>
        <taxon>Arthropoda</taxon>
        <taxon>Hexapoda</taxon>
        <taxon>Insecta</taxon>
        <taxon>Pterygota</taxon>
        <taxon>Neoptera</taxon>
        <taxon>Endopterygota</taxon>
        <taxon>Coleoptera</taxon>
        <taxon>Polyphaga</taxon>
        <taxon>Cucujiformia</taxon>
        <taxon>Tenebrionidae</taxon>
        <taxon>Tenebrio</taxon>
    </lineage>
</organism>
<evidence type="ECO:0000313" key="4">
    <source>
        <dbReference type="Proteomes" id="UP000719412"/>
    </source>
</evidence>
<dbReference type="AlphaFoldDB" id="A0A8J6HD06"/>
<keyword evidence="1" id="KW-0175">Coiled coil</keyword>
<dbReference type="EMBL" id="JABDTM020026218">
    <property type="protein sequence ID" value="KAH0812206.1"/>
    <property type="molecule type" value="Genomic_DNA"/>
</dbReference>
<feature type="signal peptide" evidence="2">
    <location>
        <begin position="1"/>
        <end position="16"/>
    </location>
</feature>
<dbReference type="Proteomes" id="UP000719412">
    <property type="component" value="Unassembled WGS sequence"/>
</dbReference>
<reference evidence="3" key="1">
    <citation type="journal article" date="2020" name="J Insects Food Feed">
        <title>The yellow mealworm (Tenebrio molitor) genome: a resource for the emerging insects as food and feed industry.</title>
        <authorList>
            <person name="Eriksson T."/>
            <person name="Andere A."/>
            <person name="Kelstrup H."/>
            <person name="Emery V."/>
            <person name="Picard C."/>
        </authorList>
    </citation>
    <scope>NUCLEOTIDE SEQUENCE</scope>
    <source>
        <strain evidence="3">Stoneville</strain>
        <tissue evidence="3">Whole head</tissue>
    </source>
</reference>
<dbReference type="OrthoDB" id="10552371at2759"/>
<dbReference type="PANTHER" id="PTHR37161:SF3">
    <property type="entry name" value="HDC10475"/>
    <property type="match status" value="1"/>
</dbReference>
<protein>
    <submittedName>
        <fullName evidence="3">Uncharacterized protein</fullName>
    </submittedName>
</protein>
<proteinExistence type="predicted"/>
<evidence type="ECO:0000256" key="1">
    <source>
        <dbReference type="SAM" id="Coils"/>
    </source>
</evidence>
<name>A0A8J6HD06_TENMO</name>
<gene>
    <name evidence="3" type="ORF">GEV33_010582</name>
</gene>
<dbReference type="InterPro" id="IPR007999">
    <property type="entry name" value="DUF745"/>
</dbReference>
<comment type="caution">
    <text evidence="3">The sequence shown here is derived from an EMBL/GenBank/DDBJ whole genome shotgun (WGS) entry which is preliminary data.</text>
</comment>
<evidence type="ECO:0000313" key="3">
    <source>
        <dbReference type="EMBL" id="KAH0812206.1"/>
    </source>
</evidence>